<evidence type="ECO:0000256" key="1">
    <source>
        <dbReference type="SAM" id="Phobius"/>
    </source>
</evidence>
<evidence type="ECO:0000313" key="3">
    <source>
        <dbReference type="EMBL" id="QLD28450.1"/>
    </source>
</evidence>
<reference evidence="3 4" key="1">
    <citation type="submission" date="2020-07" db="EMBL/GenBank/DDBJ databases">
        <title>A bifunctional nitrone conjugated secondary metabolite targeting the ribosome.</title>
        <authorList>
            <person name="Limbrick E.M."/>
            <person name="Graf M."/>
            <person name="Derewacz D.K."/>
            <person name="Nguyen F."/>
            <person name="Spraggins J.M."/>
            <person name="Wieland M."/>
            <person name="Ynigez-Gutierrez A.E."/>
            <person name="Reisman B.J."/>
            <person name="Zinshteyn B."/>
            <person name="McCulloch K."/>
            <person name="Iverson T.M."/>
            <person name="Green R."/>
            <person name="Wilson D.N."/>
            <person name="Bachmann B.O."/>
        </authorList>
    </citation>
    <scope>NUCLEOTIDE SEQUENCE [LARGE SCALE GENOMIC DNA]</scope>
    <source>
        <strain evidence="4">aurantiaca</strain>
    </source>
</reference>
<dbReference type="InterPro" id="IPR046278">
    <property type="entry name" value="DUF6311"/>
</dbReference>
<feature type="transmembrane region" description="Helical" evidence="1">
    <location>
        <begin position="361"/>
        <end position="379"/>
    </location>
</feature>
<feature type="transmembrane region" description="Helical" evidence="1">
    <location>
        <begin position="234"/>
        <end position="251"/>
    </location>
</feature>
<protein>
    <recommendedName>
        <fullName evidence="2">DUF6311 domain-containing protein</fullName>
    </recommendedName>
</protein>
<keyword evidence="1" id="KW-0812">Transmembrane</keyword>
<dbReference type="AlphaFoldDB" id="A0A7H8XV09"/>
<dbReference type="Proteomes" id="UP000509335">
    <property type="component" value="Chromosome"/>
</dbReference>
<feature type="domain" description="DUF6311" evidence="2">
    <location>
        <begin position="69"/>
        <end position="374"/>
    </location>
</feature>
<dbReference type="KEGG" id="mcab:HXZ27_09325"/>
<sequence length="666" mass="67748">MGLGRADPDRPVGLMAAPAAVGAPGGRRQPVAPPVAARPRRVRSVDVAVVAGYLGLAVLLTSRQWGRPDRLFHQDNDQMLFEWMLARAARAVTAGENPLHSAALNAPDGVNLMANTSVLGLGVPLTPVTLLFGTQAAFLVAVVVSLAGTATAWYVLLARRLVGSRVAAAVGGLVCGFAPGMVAQAGAHLHMAAQFLAPPILALVFRPGTDRVRRHGVALGLLVAYQVFVGEELLVFLALTAGAFAVAYALADRAAARRLTPALLGRLGVGALVAGALLAYPLWFQFLGPGHYQGMPFHARGFQLDAASFTASARQTVLGDGYVPGLLSPNPTEENSFFGPGLLVLAVVVVVWLWRRPLVRALAAVGLLAALLSLGDTVRVDGASTGLPGPYRLLAGVPLLDLVVPARFALICVPVLGVLVALSLDRALALAPVGGGAVPAVPGAEGGAVALSGTGSGGGAVALSGTGSGGGAVALSGTGSGGGAVADRPGVPVRLLWGGAVAAALLPLAPTPIRTVPTWPVPAFVADGGWRAYVPAGRTLVPVPPVTGAGVSPATFWSARTGLAFTAPGGYFIGPSAAADPTARWGAPDRPTAALLRRAAETGEAPVVTDADRRQAVADLRHWRAAVLVQGGLHRGEAVRRTVDALVGPGREVDGAWVWDVRPLVG</sequence>
<feature type="transmembrane region" description="Helical" evidence="1">
    <location>
        <begin position="263"/>
        <end position="283"/>
    </location>
</feature>
<keyword evidence="1" id="KW-1133">Transmembrane helix</keyword>
<gene>
    <name evidence="3" type="ORF">HXZ27_09325</name>
</gene>
<feature type="transmembrane region" description="Helical" evidence="1">
    <location>
        <begin position="162"/>
        <end position="181"/>
    </location>
</feature>
<feature type="transmembrane region" description="Helical" evidence="1">
    <location>
        <begin position="47"/>
        <end position="66"/>
    </location>
</feature>
<feature type="transmembrane region" description="Helical" evidence="1">
    <location>
        <begin position="337"/>
        <end position="354"/>
    </location>
</feature>
<feature type="transmembrane region" description="Helical" evidence="1">
    <location>
        <begin position="130"/>
        <end position="155"/>
    </location>
</feature>
<accession>A0A7H8XV09</accession>
<organism evidence="3 4">
    <name type="scientific">Micromonospora carbonacea</name>
    <dbReference type="NCBI Taxonomy" id="47853"/>
    <lineage>
        <taxon>Bacteria</taxon>
        <taxon>Bacillati</taxon>
        <taxon>Actinomycetota</taxon>
        <taxon>Actinomycetes</taxon>
        <taxon>Micromonosporales</taxon>
        <taxon>Micromonosporaceae</taxon>
        <taxon>Micromonospora</taxon>
    </lineage>
</organism>
<dbReference type="Pfam" id="PF19830">
    <property type="entry name" value="DUF6311"/>
    <property type="match status" value="1"/>
</dbReference>
<evidence type="ECO:0000259" key="2">
    <source>
        <dbReference type="Pfam" id="PF19830"/>
    </source>
</evidence>
<feature type="transmembrane region" description="Helical" evidence="1">
    <location>
        <begin position="399"/>
        <end position="422"/>
    </location>
</feature>
<name>A0A7H8XV09_9ACTN</name>
<dbReference type="EMBL" id="CP058322">
    <property type="protein sequence ID" value="QLD28450.1"/>
    <property type="molecule type" value="Genomic_DNA"/>
</dbReference>
<evidence type="ECO:0000313" key="4">
    <source>
        <dbReference type="Proteomes" id="UP000509335"/>
    </source>
</evidence>
<keyword evidence="1" id="KW-0472">Membrane</keyword>
<proteinExistence type="predicted"/>